<gene>
    <name evidence="1" type="ORF">S12H4_43545</name>
</gene>
<reference evidence="1" key="1">
    <citation type="journal article" date="2014" name="Front. Microbiol.">
        <title>High frequency of phylogenetically diverse reductive dehalogenase-homologous genes in deep subseafloor sedimentary metagenomes.</title>
        <authorList>
            <person name="Kawai M."/>
            <person name="Futagami T."/>
            <person name="Toyoda A."/>
            <person name="Takaki Y."/>
            <person name="Nishi S."/>
            <person name="Hori S."/>
            <person name="Arai W."/>
            <person name="Tsubouchi T."/>
            <person name="Morono Y."/>
            <person name="Uchiyama I."/>
            <person name="Ito T."/>
            <person name="Fujiyama A."/>
            <person name="Inagaki F."/>
            <person name="Takami H."/>
        </authorList>
    </citation>
    <scope>NUCLEOTIDE SEQUENCE</scope>
    <source>
        <strain evidence="1">Expedition CK06-06</strain>
    </source>
</reference>
<name>X1UYP5_9ZZZZ</name>
<feature type="non-terminal residue" evidence="1">
    <location>
        <position position="1"/>
    </location>
</feature>
<accession>X1UYP5</accession>
<dbReference type="AlphaFoldDB" id="X1UYP5"/>
<comment type="caution">
    <text evidence="1">The sequence shown here is derived from an EMBL/GenBank/DDBJ whole genome shotgun (WGS) entry which is preliminary data.</text>
</comment>
<dbReference type="EMBL" id="BARW01026734">
    <property type="protein sequence ID" value="GAJ08717.1"/>
    <property type="molecule type" value="Genomic_DNA"/>
</dbReference>
<organism evidence="1">
    <name type="scientific">marine sediment metagenome</name>
    <dbReference type="NCBI Taxonomy" id="412755"/>
    <lineage>
        <taxon>unclassified sequences</taxon>
        <taxon>metagenomes</taxon>
        <taxon>ecological metagenomes</taxon>
    </lineage>
</organism>
<proteinExistence type="predicted"/>
<sequence length="34" mass="3530">VGATECQAFGEIIRLGTILESCGAVLCELGIHLL</sequence>
<protein>
    <submittedName>
        <fullName evidence="1">Uncharacterized protein</fullName>
    </submittedName>
</protein>
<evidence type="ECO:0000313" key="1">
    <source>
        <dbReference type="EMBL" id="GAJ08717.1"/>
    </source>
</evidence>